<reference evidence="1 2" key="1">
    <citation type="submission" date="2015-05" db="EMBL/GenBank/DDBJ databases">
        <authorList>
            <person name="Tang B."/>
            <person name="Yu Y."/>
        </authorList>
    </citation>
    <scope>NUCLEOTIDE SEQUENCE [LARGE SCALE GENOMIC DNA]</scope>
    <source>
        <strain evidence="1 2">DSM 7029</strain>
    </source>
</reference>
<dbReference type="KEGG" id="pbh:AAW51_1894"/>
<keyword evidence="2" id="KW-1185">Reference proteome</keyword>
<proteinExistence type="predicted"/>
<name>A0A0G3BPU1_9BURK</name>
<accession>A0A0G3BPU1</accession>
<organism evidence="1 2">
    <name type="scientific">Caldimonas brevitalea</name>
    <dbReference type="NCBI Taxonomy" id="413882"/>
    <lineage>
        <taxon>Bacteria</taxon>
        <taxon>Pseudomonadati</taxon>
        <taxon>Pseudomonadota</taxon>
        <taxon>Betaproteobacteria</taxon>
        <taxon>Burkholderiales</taxon>
        <taxon>Sphaerotilaceae</taxon>
        <taxon>Caldimonas</taxon>
    </lineage>
</organism>
<dbReference type="Proteomes" id="UP000035352">
    <property type="component" value="Chromosome"/>
</dbReference>
<dbReference type="AlphaFoldDB" id="A0A0G3BPU1"/>
<evidence type="ECO:0000313" key="1">
    <source>
        <dbReference type="EMBL" id="AKJ28585.1"/>
    </source>
</evidence>
<sequence>MRALRLARLLQPLQHVIAKVFQTLSVASCRRWTQTLPSRLSFETLRFSQLAAGAKTGRADLQRRRRDAEARQRYEALTARLLGRGLPATSVDLQLRVSPAERMRLIA</sequence>
<evidence type="ECO:0000313" key="2">
    <source>
        <dbReference type="Proteomes" id="UP000035352"/>
    </source>
</evidence>
<protein>
    <submittedName>
        <fullName evidence="1">Uncharacterized protein</fullName>
    </submittedName>
</protein>
<gene>
    <name evidence="1" type="ORF">AAW51_1894</name>
</gene>
<dbReference type="EMBL" id="CP011371">
    <property type="protein sequence ID" value="AKJ28585.1"/>
    <property type="molecule type" value="Genomic_DNA"/>
</dbReference>